<dbReference type="InterPro" id="IPR008979">
    <property type="entry name" value="Galactose-bd-like_sf"/>
</dbReference>
<dbReference type="RefSeq" id="WP_108601367.1">
    <property type="nucleotide sequence ID" value="NZ_CP026604.1"/>
</dbReference>
<sequence length="504" mass="54476">MNNNIKASMLAMLIAALTAGCNEDFSSNVDGSQIEPVTLEVESINIVVSEDDDIKRVSLLADIVNTGGRVFARNFEYKYLTDDDGIKLPTEPALPNGGVTKELEEIIITPSLWTDQLVYGETVSYRFRYDLDNGSDTTVERWVNLTVNGAETKVTDIDVLADNSFELPVGISTKMRALVSPVDATFPEITWTSSDNNIASFSGDILTTKATGDVAITATSADGLVVKTNDLSVVSDSNKPTGVAIVDDADSEIEVIRVEEGETLSLKALLNFKSQDNSSNTNLIWSSDDETKLTVDAQGKATGVIGARGATAVKVVTEEQGLGDIVRVQVVPNSNALFSKNGNFEFSADSIAPWVGYWQNASGGATVTVKEEAASAGMYGIHIQSPGTKNTGITLSPDEAPQLLGLLEDKSNFGKTYRVKFDAKTKVGTRIGFVEQIMQGQNPTRSFTKFTINNTWSTVTLDIPVKDIQDPNKSYLNSRFDIYFNAHGGGIDIFLDNISIRELN</sequence>
<dbReference type="SMART" id="SM00635">
    <property type="entry name" value="BID_2"/>
    <property type="match status" value="2"/>
</dbReference>
<name>A0A2S0VMG3_9ALTE</name>
<reference evidence="2 3" key="1">
    <citation type="submission" date="2018-01" db="EMBL/GenBank/DDBJ databases">
        <title>Genome sequence of a Cantenovulum-like bacteria.</title>
        <authorList>
            <person name="Tan W.R."/>
            <person name="Lau N.-S."/>
            <person name="Go F."/>
            <person name="Amirul A.-A.A."/>
        </authorList>
    </citation>
    <scope>NUCLEOTIDE SEQUENCE [LARGE SCALE GENOMIC DNA]</scope>
    <source>
        <strain evidence="2 3">CCB-QB4</strain>
    </source>
</reference>
<dbReference type="AlphaFoldDB" id="A0A2S0VMG3"/>
<dbReference type="Gene3D" id="2.60.120.260">
    <property type="entry name" value="Galactose-binding domain-like"/>
    <property type="match status" value="1"/>
</dbReference>
<dbReference type="Gene3D" id="2.60.40.1080">
    <property type="match status" value="2"/>
</dbReference>
<keyword evidence="3" id="KW-1185">Reference proteome</keyword>
<accession>A0A2S0VMG3</accession>
<evidence type="ECO:0000313" key="3">
    <source>
        <dbReference type="Proteomes" id="UP000244441"/>
    </source>
</evidence>
<dbReference type="PROSITE" id="PS51257">
    <property type="entry name" value="PROKAR_LIPOPROTEIN"/>
    <property type="match status" value="1"/>
</dbReference>
<evidence type="ECO:0000259" key="1">
    <source>
        <dbReference type="SMART" id="SM00635"/>
    </source>
</evidence>
<feature type="domain" description="BIG2" evidence="1">
    <location>
        <begin position="249"/>
        <end position="327"/>
    </location>
</feature>
<gene>
    <name evidence="2" type="ORF">C2869_01995</name>
</gene>
<dbReference type="InterPro" id="IPR003343">
    <property type="entry name" value="Big_2"/>
</dbReference>
<protein>
    <recommendedName>
        <fullName evidence="1">BIG2 domain-containing protein</fullName>
    </recommendedName>
</protein>
<proteinExistence type="predicted"/>
<organism evidence="2 3">
    <name type="scientific">Saccharobesus litoralis</name>
    <dbReference type="NCBI Taxonomy" id="2172099"/>
    <lineage>
        <taxon>Bacteria</taxon>
        <taxon>Pseudomonadati</taxon>
        <taxon>Pseudomonadota</taxon>
        <taxon>Gammaproteobacteria</taxon>
        <taxon>Alteromonadales</taxon>
        <taxon>Alteromonadaceae</taxon>
        <taxon>Saccharobesus</taxon>
    </lineage>
</organism>
<evidence type="ECO:0000313" key="2">
    <source>
        <dbReference type="EMBL" id="AWB65290.1"/>
    </source>
</evidence>
<dbReference type="Proteomes" id="UP000244441">
    <property type="component" value="Chromosome"/>
</dbReference>
<dbReference type="SUPFAM" id="SSF49785">
    <property type="entry name" value="Galactose-binding domain-like"/>
    <property type="match status" value="1"/>
</dbReference>
<dbReference type="InterPro" id="IPR008964">
    <property type="entry name" value="Invasin/intimin_cell_adhesion"/>
</dbReference>
<dbReference type="Pfam" id="PF02368">
    <property type="entry name" value="Big_2"/>
    <property type="match status" value="1"/>
</dbReference>
<dbReference type="SUPFAM" id="SSF49373">
    <property type="entry name" value="Invasin/intimin cell-adhesion fragments"/>
    <property type="match status" value="1"/>
</dbReference>
<feature type="domain" description="BIG2" evidence="1">
    <location>
        <begin position="153"/>
        <end position="229"/>
    </location>
</feature>
<dbReference type="EMBL" id="CP026604">
    <property type="protein sequence ID" value="AWB65290.1"/>
    <property type="molecule type" value="Genomic_DNA"/>
</dbReference>
<dbReference type="KEGG" id="cate:C2869_01995"/>
<dbReference type="OrthoDB" id="6381623at2"/>